<comment type="caution">
    <text evidence="4">The sequence shown here is derived from an EMBL/GenBank/DDBJ whole genome shotgun (WGS) entry which is preliminary data.</text>
</comment>
<feature type="region of interest" description="Disordered" evidence="2">
    <location>
        <begin position="402"/>
        <end position="544"/>
    </location>
</feature>
<keyword evidence="4" id="KW-0808">Transferase</keyword>
<keyword evidence="1" id="KW-0067">ATP-binding</keyword>
<organism evidence="4 5">
    <name type="scientific">Jimgerdemannia flammicorona</name>
    <dbReference type="NCBI Taxonomy" id="994334"/>
    <lineage>
        <taxon>Eukaryota</taxon>
        <taxon>Fungi</taxon>
        <taxon>Fungi incertae sedis</taxon>
        <taxon>Mucoromycota</taxon>
        <taxon>Mucoromycotina</taxon>
        <taxon>Endogonomycetes</taxon>
        <taxon>Endogonales</taxon>
        <taxon>Endogonaceae</taxon>
        <taxon>Jimgerdemannia</taxon>
    </lineage>
</organism>
<feature type="binding site" evidence="1">
    <location>
        <position position="116"/>
    </location>
    <ligand>
        <name>ATP</name>
        <dbReference type="ChEBI" id="CHEBI:30616"/>
    </ligand>
</feature>
<dbReference type="GO" id="GO:0004674">
    <property type="term" value="F:protein serine/threonine kinase activity"/>
    <property type="evidence" value="ECO:0007669"/>
    <property type="project" value="TreeGrafter"/>
</dbReference>
<proteinExistence type="predicted"/>
<gene>
    <name evidence="4" type="ORF">BC938DRAFT_474127</name>
</gene>
<evidence type="ECO:0000313" key="4">
    <source>
        <dbReference type="EMBL" id="RUS24101.1"/>
    </source>
</evidence>
<sequence>MPRRLLWPSPLNFTYYAVMVPSTEPVSRVFIQEPTEKEREVMAKQKREYNNDGITLHQHLRKLSLEKLEPYLVWVRPEELHRREPIGQGGFAVVEKATVDLTNIEGIKIEVDVALKNMKYDMISDLKNELLLNVHLRFKGNPWSPTPHIIGLSMIEEPRYSLVMQYVAGGTLENFLLHTPPQNWKRVHDIAVGITERLLAIHEAGLVHCDIHPGNVVFDKPGPDAIPLLIDVGASKLTEQFNDIKRAVGRFEYLSPEFFRFGIPDQRYDVYGLGILLWQLTARYPPRGTSACAWQDGTGQEVTNPSAGLREMPVPGTPTCYKEIFLDCWETNPLDRPTTADVLRRLRESEETLVASPWFNAVPEATTYFAAREAEYLEKTNRSNAGSVVTSSSAFTYESFTFEPASLSDDELGEMDSQEEEKRDEDNEEMGNEPQESSYERIVTMSDRSDDSQEEEESDEYDDDGTVTLGYEDDGETVALGNDHEKSQGSSERRDHSRSRPRQRLSTDYDDDEEESDEDDRERVILGDEGDKSQESSEDLGHDMVCKDTVETTVDADPTGGTADKTVIEDVSSTTEETEIVEAGVAVAGDVGSVTSQVVSVELDMDHMKAAKYSRVNKGKSIFWRIASSIKDAAVTAGHAIHILRPH</sequence>
<feature type="compositionally biased region" description="Basic and acidic residues" evidence="2">
    <location>
        <begin position="482"/>
        <end position="495"/>
    </location>
</feature>
<feature type="domain" description="Protein kinase" evidence="3">
    <location>
        <begin position="80"/>
        <end position="359"/>
    </location>
</feature>
<dbReference type="PANTHER" id="PTHR44329:SF289">
    <property type="entry name" value="SERINE_THREONINE-PROTEIN KINASE VIK"/>
    <property type="match status" value="1"/>
</dbReference>
<dbReference type="InterPro" id="IPR017441">
    <property type="entry name" value="Protein_kinase_ATP_BS"/>
</dbReference>
<dbReference type="PROSITE" id="PS00107">
    <property type="entry name" value="PROTEIN_KINASE_ATP"/>
    <property type="match status" value="1"/>
</dbReference>
<feature type="compositionally biased region" description="Acidic residues" evidence="2">
    <location>
        <begin position="508"/>
        <end position="520"/>
    </location>
</feature>
<dbReference type="PANTHER" id="PTHR44329">
    <property type="entry name" value="SERINE/THREONINE-PROTEIN KINASE TNNI3K-RELATED"/>
    <property type="match status" value="1"/>
</dbReference>
<dbReference type="PROSITE" id="PS50011">
    <property type="entry name" value="PROTEIN_KINASE_DOM"/>
    <property type="match status" value="1"/>
</dbReference>
<dbReference type="SUPFAM" id="SSF56112">
    <property type="entry name" value="Protein kinase-like (PK-like)"/>
    <property type="match status" value="1"/>
</dbReference>
<keyword evidence="1" id="KW-0547">Nucleotide-binding</keyword>
<evidence type="ECO:0000313" key="5">
    <source>
        <dbReference type="Proteomes" id="UP000274822"/>
    </source>
</evidence>
<evidence type="ECO:0000259" key="3">
    <source>
        <dbReference type="PROSITE" id="PS50011"/>
    </source>
</evidence>
<feature type="compositionally biased region" description="Basic and acidic residues" evidence="2">
    <location>
        <begin position="521"/>
        <end position="544"/>
    </location>
</feature>
<feature type="compositionally biased region" description="Acidic residues" evidence="2">
    <location>
        <begin position="408"/>
        <end position="419"/>
    </location>
</feature>
<dbReference type="InterPro" id="IPR000719">
    <property type="entry name" value="Prot_kinase_dom"/>
</dbReference>
<dbReference type="InterPro" id="IPR051681">
    <property type="entry name" value="Ser/Thr_Kinases-Pseudokinases"/>
</dbReference>
<dbReference type="Gene3D" id="1.10.510.10">
    <property type="entry name" value="Transferase(Phosphotransferase) domain 1"/>
    <property type="match status" value="1"/>
</dbReference>
<keyword evidence="5" id="KW-1185">Reference proteome</keyword>
<keyword evidence="4" id="KW-0418">Kinase</keyword>
<name>A0A433Q2R3_9FUNG</name>
<dbReference type="Proteomes" id="UP000274822">
    <property type="component" value="Unassembled WGS sequence"/>
</dbReference>
<dbReference type="GO" id="GO:0005524">
    <property type="term" value="F:ATP binding"/>
    <property type="evidence" value="ECO:0007669"/>
    <property type="project" value="UniProtKB-UniRule"/>
</dbReference>
<reference evidence="4 5" key="1">
    <citation type="journal article" date="2018" name="New Phytol.">
        <title>Phylogenomics of Endogonaceae and evolution of mycorrhizas within Mucoromycota.</title>
        <authorList>
            <person name="Chang Y."/>
            <person name="Desiro A."/>
            <person name="Na H."/>
            <person name="Sandor L."/>
            <person name="Lipzen A."/>
            <person name="Clum A."/>
            <person name="Barry K."/>
            <person name="Grigoriev I.V."/>
            <person name="Martin F.M."/>
            <person name="Stajich J.E."/>
            <person name="Smith M.E."/>
            <person name="Bonito G."/>
            <person name="Spatafora J.W."/>
        </authorList>
    </citation>
    <scope>NUCLEOTIDE SEQUENCE [LARGE SCALE GENOMIC DNA]</scope>
    <source>
        <strain evidence="4 5">AD002</strain>
    </source>
</reference>
<evidence type="ECO:0000256" key="1">
    <source>
        <dbReference type="PROSITE-ProRule" id="PRU10141"/>
    </source>
</evidence>
<dbReference type="InterPro" id="IPR011009">
    <property type="entry name" value="Kinase-like_dom_sf"/>
</dbReference>
<dbReference type="Pfam" id="PF00069">
    <property type="entry name" value="Pkinase"/>
    <property type="match status" value="1"/>
</dbReference>
<dbReference type="EMBL" id="RBNJ01017342">
    <property type="protein sequence ID" value="RUS24101.1"/>
    <property type="molecule type" value="Genomic_DNA"/>
</dbReference>
<feature type="compositionally biased region" description="Acidic residues" evidence="2">
    <location>
        <begin position="452"/>
        <end position="476"/>
    </location>
</feature>
<protein>
    <submittedName>
        <fullName evidence="4">Kinase-like domain-containing protein</fullName>
    </submittedName>
</protein>
<accession>A0A433Q2R3</accession>
<dbReference type="AlphaFoldDB" id="A0A433Q2R3"/>
<evidence type="ECO:0000256" key="2">
    <source>
        <dbReference type="SAM" id="MobiDB-lite"/>
    </source>
</evidence>